<dbReference type="EMBL" id="KF938901">
    <property type="protein sequence ID" value="AHL67582.1"/>
    <property type="molecule type" value="Genomic_DNA"/>
</dbReference>
<protein>
    <submittedName>
        <fullName evidence="1">Uncharacterized protein</fullName>
    </submittedName>
</protein>
<sequence>MEQAMVNINFSVDKDLLYAIKNFMSDLSSTIVDDCPDSNFEMYNTIVKRIDATKVNSYNKLISGFKVFFKDNKESLHEGVFESLSNPNIAYASENGTFAFNFEKIFENLTESEQETVKDHLNHIWNLLNEENKSPEEKYIDSIFKNLKSKFSPDLSKDEQMAIAKELFNDFQSQKLDIGLVVKIACKKARELLLNNGSDADSSTLALIGAVEEIDVNNFNMVQFLALIGKVGTLFNNSVESNPLQSILANVFTDNSLSANSFQSPLQLIENETQREEVFRALNAIKLNGEEEFKEEQNLE</sequence>
<proteinExistence type="predicted"/>
<keyword evidence="2" id="KW-1185">Reference proteome</keyword>
<evidence type="ECO:0000313" key="2">
    <source>
        <dbReference type="Proteomes" id="UP000110868"/>
    </source>
</evidence>
<accession>W8QRG6</accession>
<gene>
    <name evidence="1" type="ORF">AMIV_089</name>
</gene>
<dbReference type="InterPro" id="IPR045409">
    <property type="entry name" value="DUF5891"/>
</dbReference>
<dbReference type="OrthoDB" id="12549at10239"/>
<name>W8QRG6_9VIRU</name>
<dbReference type="Proteomes" id="UP000110868">
    <property type="component" value="Segment"/>
</dbReference>
<organism evidence="1 2">
    <name type="scientific">Chloriridovirus anopheles1</name>
    <dbReference type="NCBI Taxonomy" id="1465751"/>
    <lineage>
        <taxon>Viruses</taxon>
        <taxon>Varidnaviria</taxon>
        <taxon>Bamfordvirae</taxon>
        <taxon>Nucleocytoviricota</taxon>
        <taxon>Megaviricetes</taxon>
        <taxon>Pimascovirales</taxon>
        <taxon>Pimascovirales incertae sedis</taxon>
        <taxon>Iridoviridae</taxon>
        <taxon>Betairidovirinae</taxon>
        <taxon>Chloriridovirus</taxon>
    </lineage>
</organism>
<reference evidence="1 2" key="1">
    <citation type="submission" date="2013-12" db="EMBL/GenBank/DDBJ databases">
        <authorList>
            <person name="Tong Y."/>
            <person name="Zhang J."/>
            <person name="Huang Y."/>
            <person name="Li S."/>
            <person name="Pei G."/>
            <person name="Zhang Z."/>
            <person name="Mi Z."/>
            <person name="An X."/>
        </authorList>
    </citation>
    <scope>NUCLEOTIDE SEQUENCE [LARGE SCALE GENOMIC DNA]</scope>
    <source>
        <strain evidence="1">AMIV</strain>
    </source>
</reference>
<dbReference type="RefSeq" id="YP_009021166.1">
    <property type="nucleotide sequence ID" value="NC_023848.1"/>
</dbReference>
<evidence type="ECO:0000313" key="1">
    <source>
        <dbReference type="EMBL" id="AHL67582.1"/>
    </source>
</evidence>
<dbReference type="Pfam" id="PF19241">
    <property type="entry name" value="DUF5891"/>
    <property type="match status" value="1"/>
</dbReference>
<dbReference type="GeneID" id="18938250"/>
<dbReference type="KEGG" id="vg:18938250"/>